<dbReference type="InterPro" id="IPR023529">
    <property type="entry name" value="ProQ"/>
</dbReference>
<dbReference type="GO" id="GO:0034057">
    <property type="term" value="F:RNA strand-exchange activity"/>
    <property type="evidence" value="ECO:0007669"/>
    <property type="project" value="InterPro"/>
</dbReference>
<gene>
    <name evidence="6" type="ORF">UC35_09990</name>
</gene>
<evidence type="ECO:0000256" key="2">
    <source>
        <dbReference type="ARBA" id="ARBA00022884"/>
    </source>
</evidence>
<name>A0A127JTE9_9BURK</name>
<organism evidence="6 7">
    <name type="scientific">Ramlibacter tataouinensis</name>
    <dbReference type="NCBI Taxonomy" id="94132"/>
    <lineage>
        <taxon>Bacteria</taxon>
        <taxon>Pseudomonadati</taxon>
        <taxon>Pseudomonadota</taxon>
        <taxon>Betaproteobacteria</taxon>
        <taxon>Burkholderiales</taxon>
        <taxon>Comamonadaceae</taxon>
        <taxon>Ramlibacter</taxon>
    </lineage>
</organism>
<dbReference type="GO" id="GO:0033592">
    <property type="term" value="F:RNA strand annealing activity"/>
    <property type="evidence" value="ECO:0007669"/>
    <property type="project" value="InterPro"/>
</dbReference>
<dbReference type="GO" id="GO:0005829">
    <property type="term" value="C:cytosol"/>
    <property type="evidence" value="ECO:0007669"/>
    <property type="project" value="TreeGrafter"/>
</dbReference>
<evidence type="ECO:0000259" key="5">
    <source>
        <dbReference type="SMART" id="SM00945"/>
    </source>
</evidence>
<proteinExistence type="predicted"/>
<accession>A0A127JTE9</accession>
<keyword evidence="3" id="KW-0143">Chaperone</keyword>
<dbReference type="InterPro" id="IPR016103">
    <property type="entry name" value="ProQ/FinO"/>
</dbReference>
<evidence type="ECO:0000313" key="7">
    <source>
        <dbReference type="Proteomes" id="UP000070433"/>
    </source>
</evidence>
<dbReference type="Pfam" id="PF04352">
    <property type="entry name" value="ProQ"/>
    <property type="match status" value="1"/>
</dbReference>
<feature type="region of interest" description="Disordered" evidence="4">
    <location>
        <begin position="1"/>
        <end position="34"/>
    </location>
</feature>
<dbReference type="PANTHER" id="PTHR38106:SF1">
    <property type="entry name" value="RNA CHAPERONE PROQ"/>
    <property type="match status" value="1"/>
</dbReference>
<protein>
    <submittedName>
        <fullName evidence="6">Prop effector</fullName>
    </submittedName>
</protein>
<dbReference type="GO" id="GO:0010608">
    <property type="term" value="P:post-transcriptional regulation of gene expression"/>
    <property type="evidence" value="ECO:0007669"/>
    <property type="project" value="InterPro"/>
</dbReference>
<feature type="compositionally biased region" description="Low complexity" evidence="4">
    <location>
        <begin position="12"/>
        <end position="30"/>
    </location>
</feature>
<reference evidence="6 7" key="1">
    <citation type="journal article" date="2014" name="Int. J. Syst. Evol. Microbiol.">
        <title>Ramlibacter solisilvae sp. nov., isolated from forest soil, and emended description of the genus Ramlibacter.</title>
        <authorList>
            <person name="Lee H.J."/>
            <person name="Lee S.H."/>
            <person name="Lee S.S."/>
            <person name="Lee J.S."/>
            <person name="Kim Y."/>
            <person name="Kim S.C."/>
            <person name="Jeon C.O."/>
        </authorList>
    </citation>
    <scope>NUCLEOTIDE SEQUENCE [LARGE SCALE GENOMIC DNA]</scope>
    <source>
        <strain evidence="6 7">5-10</strain>
    </source>
</reference>
<evidence type="ECO:0000256" key="3">
    <source>
        <dbReference type="ARBA" id="ARBA00023186"/>
    </source>
</evidence>
<keyword evidence="2" id="KW-0694">RNA-binding</keyword>
<sequence>MSDTPTTASPEAQADAPAQQAQQAQQPPKAQKARVDVRPVLERLFQLHPKLFGARFLPLKLGVFEDLMARHPEGFRKEELKAALGAHARSTRYLEAVASGAKRHDLDGNPVGEVAPEHVHHAIMEVFRRRQARSPDARSWLQVRLVRAIEASGLSREAYLELVRASDETALEALNEAFAEIGSRVARREALRRAYAASGQSVEAFAEMYGMKPGEVRKLLA</sequence>
<dbReference type="PANTHER" id="PTHR38106">
    <property type="entry name" value="RNA CHAPERONE PROQ"/>
    <property type="match status" value="1"/>
</dbReference>
<dbReference type="SMART" id="SM00945">
    <property type="entry name" value="ProQ"/>
    <property type="match status" value="1"/>
</dbReference>
<dbReference type="AlphaFoldDB" id="A0A127JTE9"/>
<dbReference type="RefSeq" id="WP_061498756.1">
    <property type="nucleotide sequence ID" value="NZ_CP010951.1"/>
</dbReference>
<keyword evidence="1" id="KW-0963">Cytoplasm</keyword>
<dbReference type="InterPro" id="IPR036442">
    <property type="entry name" value="ProQ/FinO_sf"/>
</dbReference>
<dbReference type="Gene3D" id="1.10.1710.10">
    <property type="entry name" value="ProQ/FinO domain"/>
    <property type="match status" value="1"/>
</dbReference>
<evidence type="ECO:0000256" key="4">
    <source>
        <dbReference type="SAM" id="MobiDB-lite"/>
    </source>
</evidence>
<dbReference type="SUPFAM" id="SSF48657">
    <property type="entry name" value="FinO-like"/>
    <property type="match status" value="1"/>
</dbReference>
<dbReference type="OrthoDB" id="9180746at2"/>
<dbReference type="Proteomes" id="UP000070433">
    <property type="component" value="Chromosome"/>
</dbReference>
<evidence type="ECO:0000256" key="1">
    <source>
        <dbReference type="ARBA" id="ARBA00022490"/>
    </source>
</evidence>
<keyword evidence="7" id="KW-1185">Reference proteome</keyword>
<feature type="compositionally biased region" description="Polar residues" evidence="4">
    <location>
        <begin position="1"/>
        <end position="10"/>
    </location>
</feature>
<feature type="domain" description="ProQ/FinO" evidence="5">
    <location>
        <begin position="32"/>
        <end position="142"/>
    </location>
</feature>
<dbReference type="EMBL" id="CP010951">
    <property type="protein sequence ID" value="AMO23163.1"/>
    <property type="molecule type" value="Genomic_DNA"/>
</dbReference>
<evidence type="ECO:0000313" key="6">
    <source>
        <dbReference type="EMBL" id="AMO23163.1"/>
    </source>
</evidence>
<dbReference type="PATRIC" id="fig|94132.3.peg.2032"/>